<feature type="transmembrane region" description="Helical" evidence="8">
    <location>
        <begin position="179"/>
        <end position="203"/>
    </location>
</feature>
<dbReference type="GO" id="GO:0016020">
    <property type="term" value="C:membrane"/>
    <property type="evidence" value="ECO:0007669"/>
    <property type="project" value="UniProtKB-SubCell"/>
</dbReference>
<dbReference type="PANTHER" id="PTHR34975:SF2">
    <property type="entry name" value="SPORE GERMINATION PROTEIN A2"/>
    <property type="match status" value="1"/>
</dbReference>
<dbReference type="Pfam" id="PF03845">
    <property type="entry name" value="Spore_permease"/>
    <property type="match status" value="1"/>
</dbReference>
<feature type="transmembrane region" description="Helical" evidence="8">
    <location>
        <begin position="215"/>
        <end position="241"/>
    </location>
</feature>
<accession>A0A0J1FV96</accession>
<feature type="transmembrane region" description="Helical" evidence="8">
    <location>
        <begin position="337"/>
        <end position="358"/>
    </location>
</feature>
<feature type="transmembrane region" description="Helical" evidence="8">
    <location>
        <begin position="83"/>
        <end position="104"/>
    </location>
</feature>
<dbReference type="PATRIC" id="fig|476652.3.peg.436"/>
<evidence type="ECO:0000256" key="7">
    <source>
        <dbReference type="ARBA" id="ARBA00023136"/>
    </source>
</evidence>
<comment type="similarity">
    <text evidence="2">Belongs to the amino acid-polyamine-organocation (APC) superfamily. Spore germination protein (SGP) (TC 2.A.3.9) family.</text>
</comment>
<evidence type="ECO:0000313" key="10">
    <source>
        <dbReference type="Proteomes" id="UP000036356"/>
    </source>
</evidence>
<proteinExistence type="inferred from homology"/>
<keyword evidence="5 8" id="KW-0812">Transmembrane</keyword>
<dbReference type="EMBL" id="LDZY01000002">
    <property type="protein sequence ID" value="KLU67222.1"/>
    <property type="molecule type" value="Genomic_DNA"/>
</dbReference>
<sequence>MLENAKITPKQLIFLVAISRLVVSITFFPVFTGPPGNQDVWISEIFSLPASLLLTVPFYLLWKRFPDQSLFEYAETLLGKAGKAVSLLYVLYFCHGLSLFLYEWSAFLTTAVMPETPVLFILLFLFPFCAYAVLKGIEVISRFAEFLAPIVFGGILVIFLLLAKDMDFNVFMPFMEKNIISIGMGGFAIALKTSEIVVLAMLLPHLKSEKEKAKLVLISSYSLIALLWLITTVTVLATLGLDLAKMLQFPYFSAVRLVNIGDFIERIESIHLSIWILSGYLKAILYLYVILIGLSHLVGIKDYRPLVISTLTILLPICLSVQSNISDLNDFLSYPISVWINIIFIIVIPYLLLAIAFFRKQGEKNI</sequence>
<evidence type="ECO:0000256" key="2">
    <source>
        <dbReference type="ARBA" id="ARBA00007998"/>
    </source>
</evidence>
<dbReference type="NCBIfam" id="TIGR00912">
    <property type="entry name" value="2A0309"/>
    <property type="match status" value="1"/>
</dbReference>
<reference evidence="9 10" key="1">
    <citation type="submission" date="2015-06" db="EMBL/GenBank/DDBJ databases">
        <title>Draft genome of the moderately acidophilic sulfate reducer Candidatus Desulfosporosinus acididurans strain M1.</title>
        <authorList>
            <person name="Poehlein A."/>
            <person name="Petzsch P."/>
            <person name="Johnson B.D."/>
            <person name="Schloemann M."/>
            <person name="Daniel R."/>
            <person name="Muehling M."/>
        </authorList>
    </citation>
    <scope>NUCLEOTIDE SEQUENCE [LARGE SCALE GENOMIC DNA]</scope>
    <source>
        <strain evidence="9 10">M1</strain>
    </source>
</reference>
<evidence type="ECO:0000256" key="5">
    <source>
        <dbReference type="ARBA" id="ARBA00022692"/>
    </source>
</evidence>
<evidence type="ECO:0000313" key="9">
    <source>
        <dbReference type="EMBL" id="KLU67222.1"/>
    </source>
</evidence>
<protein>
    <submittedName>
        <fullName evidence="9">Spore germination protein YndE</fullName>
    </submittedName>
</protein>
<feature type="transmembrane region" description="Helical" evidence="8">
    <location>
        <begin position="306"/>
        <end position="325"/>
    </location>
</feature>
<dbReference type="PANTHER" id="PTHR34975">
    <property type="entry name" value="SPORE GERMINATION PROTEIN A2"/>
    <property type="match status" value="1"/>
</dbReference>
<organism evidence="9 10">
    <name type="scientific">Desulfosporosinus acididurans</name>
    <dbReference type="NCBI Taxonomy" id="476652"/>
    <lineage>
        <taxon>Bacteria</taxon>
        <taxon>Bacillati</taxon>
        <taxon>Bacillota</taxon>
        <taxon>Clostridia</taxon>
        <taxon>Eubacteriales</taxon>
        <taxon>Desulfitobacteriaceae</taxon>
        <taxon>Desulfosporosinus</taxon>
    </lineage>
</organism>
<dbReference type="GO" id="GO:0009847">
    <property type="term" value="P:spore germination"/>
    <property type="evidence" value="ECO:0007669"/>
    <property type="project" value="InterPro"/>
</dbReference>
<comment type="subcellular location">
    <subcellularLocation>
        <location evidence="1">Membrane</location>
        <topology evidence="1">Multi-pass membrane protein</topology>
    </subcellularLocation>
</comment>
<evidence type="ECO:0000256" key="8">
    <source>
        <dbReference type="SAM" id="Phobius"/>
    </source>
</evidence>
<keyword evidence="10" id="KW-1185">Reference proteome</keyword>
<keyword evidence="6 8" id="KW-1133">Transmembrane helix</keyword>
<feature type="transmembrane region" description="Helical" evidence="8">
    <location>
        <begin position="40"/>
        <end position="62"/>
    </location>
</feature>
<dbReference type="AlphaFoldDB" id="A0A0J1FV96"/>
<feature type="transmembrane region" description="Helical" evidence="8">
    <location>
        <begin position="146"/>
        <end position="163"/>
    </location>
</feature>
<evidence type="ECO:0000256" key="3">
    <source>
        <dbReference type="ARBA" id="ARBA00022448"/>
    </source>
</evidence>
<dbReference type="STRING" id="476652.DEAC_c04340"/>
<evidence type="ECO:0000256" key="1">
    <source>
        <dbReference type="ARBA" id="ARBA00004141"/>
    </source>
</evidence>
<dbReference type="RefSeq" id="WP_047808395.1">
    <property type="nucleotide sequence ID" value="NZ_LDZY01000002.1"/>
</dbReference>
<name>A0A0J1FV96_9FIRM</name>
<evidence type="ECO:0000256" key="4">
    <source>
        <dbReference type="ARBA" id="ARBA00022544"/>
    </source>
</evidence>
<gene>
    <name evidence="9" type="primary">yndE_2</name>
    <name evidence="9" type="ORF">DEAC_c04340</name>
</gene>
<keyword evidence="4" id="KW-0309">Germination</keyword>
<evidence type="ECO:0000256" key="6">
    <source>
        <dbReference type="ARBA" id="ARBA00022989"/>
    </source>
</evidence>
<feature type="transmembrane region" description="Helical" evidence="8">
    <location>
        <begin position="272"/>
        <end position="294"/>
    </location>
</feature>
<dbReference type="InterPro" id="IPR004761">
    <property type="entry name" value="Spore_GerAB"/>
</dbReference>
<keyword evidence="7 8" id="KW-0472">Membrane</keyword>
<feature type="transmembrane region" description="Helical" evidence="8">
    <location>
        <begin position="116"/>
        <end position="134"/>
    </location>
</feature>
<keyword evidence="3" id="KW-0813">Transport</keyword>
<dbReference type="Proteomes" id="UP000036356">
    <property type="component" value="Unassembled WGS sequence"/>
</dbReference>
<comment type="caution">
    <text evidence="9">The sequence shown here is derived from an EMBL/GenBank/DDBJ whole genome shotgun (WGS) entry which is preliminary data.</text>
</comment>
<feature type="transmembrane region" description="Helical" evidence="8">
    <location>
        <begin position="12"/>
        <end position="34"/>
    </location>
</feature>